<feature type="compositionally biased region" description="Polar residues" evidence="1">
    <location>
        <begin position="333"/>
        <end position="344"/>
    </location>
</feature>
<feature type="compositionally biased region" description="Polar residues" evidence="1">
    <location>
        <begin position="913"/>
        <end position="925"/>
    </location>
</feature>
<feature type="region of interest" description="Disordered" evidence="1">
    <location>
        <begin position="1078"/>
        <end position="1141"/>
    </location>
</feature>
<accession>A0A9W8NHM6</accession>
<feature type="region of interest" description="Disordered" evidence="1">
    <location>
        <begin position="1175"/>
        <end position="1369"/>
    </location>
</feature>
<keyword evidence="3" id="KW-1185">Reference proteome</keyword>
<feature type="compositionally biased region" description="Basic and acidic residues" evidence="1">
    <location>
        <begin position="390"/>
        <end position="402"/>
    </location>
</feature>
<feature type="region of interest" description="Disordered" evidence="1">
    <location>
        <begin position="597"/>
        <end position="628"/>
    </location>
</feature>
<feature type="compositionally biased region" description="Basic and acidic residues" evidence="1">
    <location>
        <begin position="246"/>
        <end position="262"/>
    </location>
</feature>
<evidence type="ECO:0000313" key="2">
    <source>
        <dbReference type="EMBL" id="KAJ3577306.1"/>
    </source>
</evidence>
<feature type="compositionally biased region" description="Basic and acidic residues" evidence="1">
    <location>
        <begin position="1275"/>
        <end position="1287"/>
    </location>
</feature>
<reference evidence="2" key="1">
    <citation type="submission" date="2022-07" db="EMBL/GenBank/DDBJ databases">
        <title>Genome Sequence of Xylaria arbuscula.</title>
        <authorList>
            <person name="Buettner E."/>
        </authorList>
    </citation>
    <scope>NUCLEOTIDE SEQUENCE</scope>
    <source>
        <strain evidence="2">VT107</strain>
    </source>
</reference>
<name>A0A9W8NHM6_9PEZI</name>
<protein>
    <recommendedName>
        <fullName evidence="4">Fungal N-terminal domain-containing protein</fullName>
    </recommendedName>
</protein>
<gene>
    <name evidence="2" type="ORF">NPX13_g3258</name>
</gene>
<feature type="compositionally biased region" description="Polar residues" evidence="1">
    <location>
        <begin position="351"/>
        <end position="364"/>
    </location>
</feature>
<feature type="compositionally biased region" description="Low complexity" evidence="1">
    <location>
        <begin position="841"/>
        <end position="854"/>
    </location>
</feature>
<feature type="compositionally biased region" description="Basic and acidic residues" evidence="1">
    <location>
        <begin position="855"/>
        <end position="873"/>
    </location>
</feature>
<feature type="compositionally biased region" description="Polar residues" evidence="1">
    <location>
        <begin position="409"/>
        <end position="422"/>
    </location>
</feature>
<proteinExistence type="predicted"/>
<feature type="region of interest" description="Disordered" evidence="1">
    <location>
        <begin position="830"/>
        <end position="873"/>
    </location>
</feature>
<organism evidence="2 3">
    <name type="scientific">Xylaria arbuscula</name>
    <dbReference type="NCBI Taxonomy" id="114810"/>
    <lineage>
        <taxon>Eukaryota</taxon>
        <taxon>Fungi</taxon>
        <taxon>Dikarya</taxon>
        <taxon>Ascomycota</taxon>
        <taxon>Pezizomycotina</taxon>
        <taxon>Sordariomycetes</taxon>
        <taxon>Xylariomycetidae</taxon>
        <taxon>Xylariales</taxon>
        <taxon>Xylariaceae</taxon>
        <taxon>Xylaria</taxon>
    </lineage>
</organism>
<feature type="compositionally biased region" description="Basic and acidic residues" evidence="1">
    <location>
        <begin position="424"/>
        <end position="435"/>
    </location>
</feature>
<feature type="region of interest" description="Disordered" evidence="1">
    <location>
        <begin position="962"/>
        <end position="1063"/>
    </location>
</feature>
<evidence type="ECO:0000256" key="1">
    <source>
        <dbReference type="SAM" id="MobiDB-lite"/>
    </source>
</evidence>
<comment type="caution">
    <text evidence="2">The sequence shown here is derived from an EMBL/GenBank/DDBJ whole genome shotgun (WGS) entry which is preliminary data.</text>
</comment>
<dbReference type="EMBL" id="JANPWZ010000394">
    <property type="protein sequence ID" value="KAJ3577306.1"/>
    <property type="molecule type" value="Genomic_DNA"/>
</dbReference>
<feature type="compositionally biased region" description="Basic and acidic residues" evidence="1">
    <location>
        <begin position="1338"/>
        <end position="1356"/>
    </location>
</feature>
<feature type="region of interest" description="Disordered" evidence="1">
    <location>
        <begin position="898"/>
        <end position="925"/>
    </location>
</feature>
<feature type="region of interest" description="Disordered" evidence="1">
    <location>
        <begin position="226"/>
        <end position="277"/>
    </location>
</feature>
<feature type="compositionally biased region" description="Low complexity" evidence="1">
    <location>
        <begin position="988"/>
        <end position="1010"/>
    </location>
</feature>
<evidence type="ECO:0000313" key="3">
    <source>
        <dbReference type="Proteomes" id="UP001148614"/>
    </source>
</evidence>
<sequence length="1369" mass="153845">MDPITALGAAGSVVGIAGFGVQLAQVLRKYLSQIWYAQESLEAIVEQIGITTSALEEIYVFLEQEVANIKRGQALYLFSGNSLEKVKETADKCLVIFWRVEATISGNWPAGIETQLVKRLVEFNNQLAHYSPETPITIELELNSDLLGLRDKLRWPNKASKLDKYCKQLQIYQDSLVLLLQIVSLGQQRLKPNPTERDARLMLRTYAIIGNLASPQDLQIIAWETQTRSQTRPGTAGREPSVAPSRFKELRASSQPTDDKLRTARGPARSVSRGFGNARSRPIDIDVLPTTKPQSSRNGIITNGHVISSDFDTRKQQPAPTGSAQAHKPLVRFSSSIDDTTQQGDEMDSVSRPNCNDQPLTSGHGTVDGGIKTTTSPPPPRAQAQVDNPAPKEHTADSKEMNGGDEQVMRQTTAMTPVNPSQGARDKQSQDKKSPENSNVGNAFVRNAGQKEVQILPYVLYEGGAYQLPVSLGLEMESKVQGTLNSLHSQKELTERSAFLNPGQVQTLQNILRDNPGDQARKLAHLEVLKKSSMRFWRRPTKVMIAFIEGETANMPQVVSLPSAGIANEHLKMPQTTILAVPQQQMSVPHLTLQIKSDSDLDSSTASPSREKFTTNSQKQDINQQKSMSNSQTLLQAFSLPSNSRVSGISGIQDVTALLLETAEWRERFTEHKVWTIRPFSSIEQTDVSSINWDRCVISEEHLSNTEVSRRLAALDKNPMTILEKIATLAVSQQIQVQQSLEAAKSNAYDPARQWKFRQLDIIRSKKWFKPRHVKRVVVYACIELLPPAPERPEESQKDHAIMDNGAFAKRRANSIQAASSDTKILSIEDKKHHHHHHGSSGEMMTTDSDSSSLEDSKREPINKKSRIHMSERRLDTIRDDAYRRGRAERQREVELANAAIASRPAGSPRPRLSTTRTYDSVGSLHSNPPGPVIINNHIYNYSDSEISGSDEYSEQDNYPSALVATGHQSTTNRTRDRLRREHEWIQRNVSPRSRSSSPRYRGRSVASSRRTSRARPRLLGFHTSDELRARTRSQARAGETYPDEFDKEPYDPQLSPQEDEARQEAIEQLLLEWTPLYKADKDSDSEEVDADESKEQEPASMLPNEQMSSPGTAMDEPELLHSAVNQAAESAADMQSDIHPGVEESIIKGITPGFNTENEKLRAESFSPYVGVGASYGEQQPRPLQKGGRAATLPTPARQAWTDPNWARHIVEETATVVDPDDYELPLRSPTAPRERQEGHQRGHQQGSAFPRADRERAPERYTSPTTRHHRDRSRVEHSVRDDLEQRPTPPRRRRTVEFEGLDRPAVSRGRDRDTDLAEDRRSYVSESRSQPRPRSRMRDRAPHSEAHVDQERRDRSRSRNYRHPPRR</sequence>
<dbReference type="Proteomes" id="UP001148614">
    <property type="component" value="Unassembled WGS sequence"/>
</dbReference>
<feature type="compositionally biased region" description="Basic residues" evidence="1">
    <location>
        <begin position="1357"/>
        <end position="1369"/>
    </location>
</feature>
<feature type="compositionally biased region" description="Basic and acidic residues" evidence="1">
    <location>
        <begin position="1310"/>
        <end position="1325"/>
    </location>
</feature>
<evidence type="ECO:0008006" key="4">
    <source>
        <dbReference type="Google" id="ProtNLM"/>
    </source>
</evidence>
<feature type="region of interest" description="Disordered" evidence="1">
    <location>
        <begin position="311"/>
        <end position="442"/>
    </location>
</feature>
<feature type="compositionally biased region" description="Basic and acidic residues" evidence="1">
    <location>
        <begin position="974"/>
        <end position="986"/>
    </location>
</feature>
<feature type="compositionally biased region" description="Polar residues" evidence="1">
    <location>
        <begin position="602"/>
        <end position="628"/>
    </location>
</feature>